<dbReference type="GO" id="GO:0030246">
    <property type="term" value="F:carbohydrate binding"/>
    <property type="evidence" value="ECO:0007669"/>
    <property type="project" value="InterPro"/>
</dbReference>
<dbReference type="EMBL" id="FLQZ01000037">
    <property type="protein sequence ID" value="SBT13176.1"/>
    <property type="molecule type" value="Genomic_DNA"/>
</dbReference>
<reference evidence="2" key="1">
    <citation type="submission" date="2016-06" db="EMBL/GenBank/DDBJ databases">
        <authorList>
            <person name="Rodrigo-Torres L."/>
            <person name="Arahal D.R."/>
        </authorList>
    </citation>
    <scope>NUCLEOTIDE SEQUENCE [LARGE SCALE GENOMIC DNA]</scope>
    <source>
        <strain evidence="2">CECT 7224</strain>
    </source>
</reference>
<name>A0A1C3JDG3_9VIBR</name>
<dbReference type="Proteomes" id="UP000092819">
    <property type="component" value="Unassembled WGS sequence"/>
</dbReference>
<dbReference type="InterPro" id="IPR014718">
    <property type="entry name" value="GH-type_carb-bd"/>
</dbReference>
<dbReference type="InterPro" id="IPR008183">
    <property type="entry name" value="Aldose_1/G6P_1-epimerase"/>
</dbReference>
<protein>
    <submittedName>
        <fullName evidence="1">Aldose 1-epimerase</fullName>
        <ecNumber evidence="1">5.1.3.3</ecNumber>
    </submittedName>
</protein>
<sequence length="315" mass="35142">MFKIINEKFGNIDSVTLINHQHGIELQIINGFGAVINKYTVNNSPFSFICGYQNYDELINQHPFFSRSAKLFPFPNRLNLGRYSFDNQNHQLPANFPWSDHAVHGLLYNQPFSITNSVATEESASVTLQYQTSSLHPAFPFAFNLEVTFTIDITGKLTSSTTVSNLGDSAFPFGDAWHPYFSLGTELAQCGLAMSPCSEVIHENDLPNGEKLAFDCLSLGDSLTNQSLNHCFEFDSKATNQLAFTRSDSSAAIRYQQDASYPFVQLYTPTSEQSIAIEPMTCPADSFNNQIGLLTLSPNQSQTFTWQCQASYQPQ</sequence>
<dbReference type="PANTHER" id="PTHR10091">
    <property type="entry name" value="ALDOSE-1-EPIMERASE"/>
    <property type="match status" value="1"/>
</dbReference>
<dbReference type="PANTHER" id="PTHR10091:SF0">
    <property type="entry name" value="GALACTOSE MUTAROTASE"/>
    <property type="match status" value="1"/>
</dbReference>
<keyword evidence="1" id="KW-0413">Isomerase</keyword>
<dbReference type="SUPFAM" id="SSF74650">
    <property type="entry name" value="Galactose mutarotase-like"/>
    <property type="match status" value="1"/>
</dbReference>
<evidence type="ECO:0000313" key="1">
    <source>
        <dbReference type="EMBL" id="SBT13176.1"/>
    </source>
</evidence>
<keyword evidence="2" id="KW-1185">Reference proteome</keyword>
<dbReference type="Gene3D" id="2.70.98.10">
    <property type="match status" value="1"/>
</dbReference>
<dbReference type="AlphaFoldDB" id="A0A1C3JDG3"/>
<accession>A0A1C3JDG3</accession>
<evidence type="ECO:0000313" key="2">
    <source>
        <dbReference type="Proteomes" id="UP000092819"/>
    </source>
</evidence>
<dbReference type="CDD" id="cd01081">
    <property type="entry name" value="Aldose_epim"/>
    <property type="match status" value="1"/>
</dbReference>
<dbReference type="RefSeq" id="WP_065676313.1">
    <property type="nucleotide sequence ID" value="NZ_AP025464.1"/>
</dbReference>
<proteinExistence type="predicted"/>
<dbReference type="EC" id="5.1.3.3" evidence="1"/>
<dbReference type="GO" id="GO:0006006">
    <property type="term" value="P:glucose metabolic process"/>
    <property type="evidence" value="ECO:0007669"/>
    <property type="project" value="TreeGrafter"/>
</dbReference>
<organism evidence="1 2">
    <name type="scientific">Vibrio celticus</name>
    <dbReference type="NCBI Taxonomy" id="446372"/>
    <lineage>
        <taxon>Bacteria</taxon>
        <taxon>Pseudomonadati</taxon>
        <taxon>Pseudomonadota</taxon>
        <taxon>Gammaproteobacteria</taxon>
        <taxon>Vibrionales</taxon>
        <taxon>Vibrionaceae</taxon>
        <taxon>Vibrio</taxon>
    </lineage>
</organism>
<dbReference type="GO" id="GO:0004034">
    <property type="term" value="F:aldose 1-epimerase activity"/>
    <property type="evidence" value="ECO:0007669"/>
    <property type="project" value="UniProtKB-EC"/>
</dbReference>
<dbReference type="GO" id="GO:0033499">
    <property type="term" value="P:galactose catabolic process via UDP-galactose, Leloir pathway"/>
    <property type="evidence" value="ECO:0007669"/>
    <property type="project" value="TreeGrafter"/>
</dbReference>
<dbReference type="InterPro" id="IPR011013">
    <property type="entry name" value="Gal_mutarotase_sf_dom"/>
</dbReference>
<gene>
    <name evidence="1" type="primary">galM_1</name>
    <name evidence="1" type="ORF">VCE7224_01920</name>
</gene>
<dbReference type="Pfam" id="PF01263">
    <property type="entry name" value="Aldose_epim"/>
    <property type="match status" value="1"/>
</dbReference>